<reference evidence="2" key="1">
    <citation type="submission" date="2022-10" db="EMBL/GenBank/DDBJ databases">
        <title>Tapping the CABI collections for fungal endophytes: first genome assemblies for Collariella, Neodidymelliopsis, Ascochyta clinopodiicola, Didymella pomorum, Didymosphaeria variabile, Neocosmospora piperis and Neocucurbitaria cava.</title>
        <authorList>
            <person name="Hill R."/>
        </authorList>
    </citation>
    <scope>NUCLEOTIDE SEQUENCE</scope>
    <source>
        <strain evidence="2">IMI 366586</strain>
    </source>
</reference>
<organism evidence="2 3">
    <name type="scientific">Fusarium piperis</name>
    <dbReference type="NCBI Taxonomy" id="1435070"/>
    <lineage>
        <taxon>Eukaryota</taxon>
        <taxon>Fungi</taxon>
        <taxon>Dikarya</taxon>
        <taxon>Ascomycota</taxon>
        <taxon>Pezizomycotina</taxon>
        <taxon>Sordariomycetes</taxon>
        <taxon>Hypocreomycetidae</taxon>
        <taxon>Hypocreales</taxon>
        <taxon>Nectriaceae</taxon>
        <taxon>Fusarium</taxon>
        <taxon>Fusarium solani species complex</taxon>
    </lineage>
</organism>
<sequence length="353" mass="40052">MSPSSSSKDTQDPKRERSRVAQREYRKRHASKFHSLKDENRRLRNALKKIDQVASQRARHDRELQAALVEAREVAGIEDDNSSALVRAPSPSQRTVSPARPPSARVSFNSQSAFFSAAGSVNYMNAHQRGPGQQIWLDTDRLVRTYEAPTDAAQYLGDNLFTFAGALYWACTRNTVSLWQAKQLALMGKAARTESNLDRLFNHSKHLRDHDFLVSLALTRLEYYQKGYIHLPPTANQAQWGQILPDLSKKIEQDYAERGEALEWWKTPHEVEEFVKRHLEPEELVELQALIEGRGTGAALAKYTPLVDVLVQSFVCFGDGPRWNILWVSMLVGGWRTNQQDEAQAQAQAQVVE</sequence>
<evidence type="ECO:0000313" key="2">
    <source>
        <dbReference type="EMBL" id="KAJ4321288.1"/>
    </source>
</evidence>
<evidence type="ECO:0008006" key="4">
    <source>
        <dbReference type="Google" id="ProtNLM"/>
    </source>
</evidence>
<protein>
    <recommendedName>
        <fullName evidence="4">BZIP domain-containing protein</fullName>
    </recommendedName>
</protein>
<name>A0A9W8WDP8_9HYPO</name>
<keyword evidence="3" id="KW-1185">Reference proteome</keyword>
<dbReference type="OrthoDB" id="4737775at2759"/>
<feature type="compositionally biased region" description="Basic and acidic residues" evidence="1">
    <location>
        <begin position="9"/>
        <end position="24"/>
    </location>
</feature>
<accession>A0A9W8WDP8</accession>
<dbReference type="EMBL" id="JAPEUR010000097">
    <property type="protein sequence ID" value="KAJ4321288.1"/>
    <property type="molecule type" value="Genomic_DNA"/>
</dbReference>
<dbReference type="CDD" id="cd14688">
    <property type="entry name" value="bZIP_YAP"/>
    <property type="match status" value="1"/>
</dbReference>
<proteinExistence type="predicted"/>
<evidence type="ECO:0000256" key="1">
    <source>
        <dbReference type="SAM" id="MobiDB-lite"/>
    </source>
</evidence>
<gene>
    <name evidence="2" type="ORF">N0V84_005422</name>
</gene>
<feature type="compositionally biased region" description="Basic residues" evidence="1">
    <location>
        <begin position="25"/>
        <end position="34"/>
    </location>
</feature>
<dbReference type="Proteomes" id="UP001140502">
    <property type="component" value="Unassembled WGS sequence"/>
</dbReference>
<feature type="region of interest" description="Disordered" evidence="1">
    <location>
        <begin position="1"/>
        <end position="40"/>
    </location>
</feature>
<feature type="region of interest" description="Disordered" evidence="1">
    <location>
        <begin position="80"/>
        <end position="103"/>
    </location>
</feature>
<comment type="caution">
    <text evidence="2">The sequence shown here is derived from an EMBL/GenBank/DDBJ whole genome shotgun (WGS) entry which is preliminary data.</text>
</comment>
<evidence type="ECO:0000313" key="3">
    <source>
        <dbReference type="Proteomes" id="UP001140502"/>
    </source>
</evidence>
<dbReference type="AlphaFoldDB" id="A0A9W8WDP8"/>